<dbReference type="PROSITE" id="PS50015">
    <property type="entry name" value="SAP_B"/>
    <property type="match status" value="2"/>
</dbReference>
<dbReference type="EMBL" id="JAMSHJ010000007">
    <property type="protein sequence ID" value="KAI5391425.1"/>
    <property type="molecule type" value="Genomic_DNA"/>
</dbReference>
<dbReference type="PANTHER" id="PTHR11480">
    <property type="entry name" value="SAPOSIN-RELATED"/>
    <property type="match status" value="1"/>
</dbReference>
<dbReference type="GO" id="GO:0005764">
    <property type="term" value="C:lysosome"/>
    <property type="evidence" value="ECO:0007669"/>
    <property type="project" value="InterPro"/>
</dbReference>
<comment type="function">
    <text evidence="10">Pulmonary surfactant-associated proteins promote alveolar stability by lowering the surface tension at the air-liquid interface in the peripheral air spaces. SP-B increases the collapse pressure of palmitic acid to nearly 70 millinewtons per meter.</text>
</comment>
<evidence type="ECO:0000259" key="14">
    <source>
        <dbReference type="PROSITE" id="PS50015"/>
    </source>
</evidence>
<protein>
    <recommendedName>
        <fullName evidence="11">Pulmonary surfactant-associated protein B</fullName>
    </recommendedName>
    <alternativeName>
        <fullName evidence="12">Pulmonary surfactant-associated proteolipid SPL(Phe)</fullName>
    </alternativeName>
</protein>
<dbReference type="GO" id="GO:0006665">
    <property type="term" value="P:sphingolipid metabolic process"/>
    <property type="evidence" value="ECO:0007669"/>
    <property type="project" value="InterPro"/>
</dbReference>
<dbReference type="GO" id="GO:0016020">
    <property type="term" value="C:membrane"/>
    <property type="evidence" value="ECO:0007669"/>
    <property type="project" value="GOC"/>
</dbReference>
<evidence type="ECO:0000256" key="9">
    <source>
        <dbReference type="ARBA" id="ARBA00023180"/>
    </source>
</evidence>
<comment type="caution">
    <text evidence="15">The sequence shown here is derived from an EMBL/GenBank/DDBJ whole genome shotgun (WGS) entry which is preliminary data.</text>
</comment>
<evidence type="ECO:0000256" key="5">
    <source>
        <dbReference type="ARBA" id="ARBA00022737"/>
    </source>
</evidence>
<evidence type="ECO:0000256" key="13">
    <source>
        <dbReference type="SAM" id="SignalP"/>
    </source>
</evidence>
<proteinExistence type="predicted"/>
<feature type="domain" description="Saposin B-type" evidence="14">
    <location>
        <begin position="32"/>
        <end position="111"/>
    </location>
</feature>
<evidence type="ECO:0000256" key="8">
    <source>
        <dbReference type="ARBA" id="ARBA00023157"/>
    </source>
</evidence>
<dbReference type="InterPro" id="IPR051428">
    <property type="entry name" value="Sphingo_Act-Surfact_Prot"/>
</dbReference>
<dbReference type="Gene3D" id="1.10.225.10">
    <property type="entry name" value="Saposin-like"/>
    <property type="match status" value="2"/>
</dbReference>
<dbReference type="Pfam" id="PF05184">
    <property type="entry name" value="SapB_1"/>
    <property type="match status" value="2"/>
</dbReference>
<dbReference type="InterPro" id="IPR008138">
    <property type="entry name" value="SapB_2"/>
</dbReference>
<keyword evidence="6" id="KW-0378">Hydrolase</keyword>
<dbReference type="InterPro" id="IPR008139">
    <property type="entry name" value="SaposinB_dom"/>
</dbReference>
<evidence type="ECO:0000256" key="11">
    <source>
        <dbReference type="ARBA" id="ARBA00041094"/>
    </source>
</evidence>
<feature type="chain" id="PRO_5039543916" description="Pulmonary surfactant-associated protein B" evidence="13">
    <location>
        <begin position="22"/>
        <end position="216"/>
    </location>
</feature>
<reference evidence="15 16" key="1">
    <citation type="journal article" date="2022" name="Nat. Genet.">
        <title>Improved pea reference genome and pan-genome highlight genomic features and evolutionary characteristics.</title>
        <authorList>
            <person name="Yang T."/>
            <person name="Liu R."/>
            <person name="Luo Y."/>
            <person name="Hu S."/>
            <person name="Wang D."/>
            <person name="Wang C."/>
            <person name="Pandey M.K."/>
            <person name="Ge S."/>
            <person name="Xu Q."/>
            <person name="Li N."/>
            <person name="Li G."/>
            <person name="Huang Y."/>
            <person name="Saxena R.K."/>
            <person name="Ji Y."/>
            <person name="Li M."/>
            <person name="Yan X."/>
            <person name="He Y."/>
            <person name="Liu Y."/>
            <person name="Wang X."/>
            <person name="Xiang C."/>
            <person name="Varshney R.K."/>
            <person name="Ding H."/>
            <person name="Gao S."/>
            <person name="Zong X."/>
        </authorList>
    </citation>
    <scope>NUCLEOTIDE SEQUENCE [LARGE SCALE GENOMIC DNA]</scope>
    <source>
        <strain evidence="15 16">cv. Zhongwan 6</strain>
    </source>
</reference>
<dbReference type="GO" id="GO:0006508">
    <property type="term" value="P:proteolysis"/>
    <property type="evidence" value="ECO:0007669"/>
    <property type="project" value="UniProtKB-KW"/>
</dbReference>
<dbReference type="Proteomes" id="UP001058974">
    <property type="component" value="Chromosome 7"/>
</dbReference>
<evidence type="ECO:0000256" key="10">
    <source>
        <dbReference type="ARBA" id="ARBA00037221"/>
    </source>
</evidence>
<keyword evidence="2" id="KW-0964">Secreted</keyword>
<keyword evidence="3" id="KW-0645">Protease</keyword>
<evidence type="ECO:0000313" key="16">
    <source>
        <dbReference type="Proteomes" id="UP001058974"/>
    </source>
</evidence>
<gene>
    <name evidence="15" type="ORF">KIW84_076290</name>
</gene>
<evidence type="ECO:0000256" key="3">
    <source>
        <dbReference type="ARBA" id="ARBA00022670"/>
    </source>
</evidence>
<evidence type="ECO:0000256" key="1">
    <source>
        <dbReference type="ARBA" id="ARBA00004239"/>
    </source>
</evidence>
<keyword evidence="5" id="KW-0677">Repeat</keyword>
<keyword evidence="9" id="KW-0325">Glycoprotein</keyword>
<dbReference type="PANTHER" id="PTHR11480:SF3">
    <property type="entry name" value="BCDNA.GH08312"/>
    <property type="match status" value="1"/>
</dbReference>
<accession>A0A9D4VWD3</accession>
<dbReference type="Gramene" id="Psat07G0629000-T1">
    <property type="protein sequence ID" value="KAI5391425.1"/>
    <property type="gene ID" value="KIW84_076290"/>
</dbReference>
<evidence type="ECO:0000256" key="4">
    <source>
        <dbReference type="ARBA" id="ARBA00022729"/>
    </source>
</evidence>
<comment type="subcellular location">
    <subcellularLocation>
        <location evidence="1">Secreted</location>
        <location evidence="1">Extracellular space</location>
    </subcellularLocation>
</comment>
<dbReference type="SMART" id="SM00741">
    <property type="entry name" value="SapB"/>
    <property type="match status" value="2"/>
</dbReference>
<dbReference type="OrthoDB" id="69496at2759"/>
<dbReference type="SUPFAM" id="SSF47862">
    <property type="entry name" value="Saposin"/>
    <property type="match status" value="2"/>
</dbReference>
<dbReference type="GO" id="GO:0004190">
    <property type="term" value="F:aspartic-type endopeptidase activity"/>
    <property type="evidence" value="ECO:0007669"/>
    <property type="project" value="UniProtKB-KW"/>
</dbReference>
<keyword evidence="4 13" id="KW-0732">Signal</keyword>
<dbReference type="GO" id="GO:0005576">
    <property type="term" value="C:extracellular region"/>
    <property type="evidence" value="ECO:0007669"/>
    <property type="project" value="UniProtKB-SubCell"/>
</dbReference>
<keyword evidence="16" id="KW-1185">Reference proteome</keyword>
<feature type="domain" description="Saposin B-type" evidence="14">
    <location>
        <begin position="118"/>
        <end position="198"/>
    </location>
</feature>
<evidence type="ECO:0000313" key="15">
    <source>
        <dbReference type="EMBL" id="KAI5391425.1"/>
    </source>
</evidence>
<keyword evidence="6" id="KW-0064">Aspartyl protease</keyword>
<dbReference type="FunFam" id="1.10.225.10:FF:000008">
    <property type="entry name" value="Pulmonary surfactant-associated protein B"/>
    <property type="match status" value="2"/>
</dbReference>
<keyword evidence="8" id="KW-1015">Disulfide bond</keyword>
<dbReference type="InterPro" id="IPR007856">
    <property type="entry name" value="SapB_1"/>
</dbReference>
<keyword evidence="7" id="KW-0865">Zymogen</keyword>
<sequence>MEGKMGILFLIVLGAAWVCDARELVNPELNRKPDVCSVCEEYTTQVLDYLKDNNTQVEIIDSLHDTCHQLRSLNQQCGKLVDYYAPLFFSEIAPIKPDEVCEKFNLCESAKISSQVHRNNSCGLCKDTIAALLVELNDPDTKLEIIEKLLKACNSVEKYKKECKKAVFEYGPLILANAEKFLKTTDICTALHACPASTIVIQEATTMEEKPLLSDS</sequence>
<evidence type="ECO:0000256" key="6">
    <source>
        <dbReference type="ARBA" id="ARBA00022750"/>
    </source>
</evidence>
<evidence type="ECO:0000256" key="12">
    <source>
        <dbReference type="ARBA" id="ARBA00041785"/>
    </source>
</evidence>
<organism evidence="15 16">
    <name type="scientific">Pisum sativum</name>
    <name type="common">Garden pea</name>
    <name type="synonym">Lathyrus oleraceus</name>
    <dbReference type="NCBI Taxonomy" id="3888"/>
    <lineage>
        <taxon>Eukaryota</taxon>
        <taxon>Viridiplantae</taxon>
        <taxon>Streptophyta</taxon>
        <taxon>Embryophyta</taxon>
        <taxon>Tracheophyta</taxon>
        <taxon>Spermatophyta</taxon>
        <taxon>Magnoliopsida</taxon>
        <taxon>eudicotyledons</taxon>
        <taxon>Gunneridae</taxon>
        <taxon>Pentapetalae</taxon>
        <taxon>rosids</taxon>
        <taxon>fabids</taxon>
        <taxon>Fabales</taxon>
        <taxon>Fabaceae</taxon>
        <taxon>Papilionoideae</taxon>
        <taxon>50 kb inversion clade</taxon>
        <taxon>NPAAA clade</taxon>
        <taxon>Hologalegina</taxon>
        <taxon>IRL clade</taxon>
        <taxon>Fabeae</taxon>
        <taxon>Lathyrus</taxon>
    </lineage>
</organism>
<dbReference type="AlphaFoldDB" id="A0A9D4VWD3"/>
<name>A0A9D4VWD3_PEA</name>
<dbReference type="InterPro" id="IPR008373">
    <property type="entry name" value="Saposin"/>
</dbReference>
<dbReference type="InterPro" id="IPR011001">
    <property type="entry name" value="Saposin-like"/>
</dbReference>
<evidence type="ECO:0000256" key="2">
    <source>
        <dbReference type="ARBA" id="ARBA00022525"/>
    </source>
</evidence>
<feature type="signal peptide" evidence="13">
    <location>
        <begin position="1"/>
        <end position="21"/>
    </location>
</feature>
<dbReference type="PRINTS" id="PR01797">
    <property type="entry name" value="SAPOSIN"/>
</dbReference>
<dbReference type="Pfam" id="PF03489">
    <property type="entry name" value="SapB_2"/>
    <property type="match status" value="2"/>
</dbReference>
<evidence type="ECO:0000256" key="7">
    <source>
        <dbReference type="ARBA" id="ARBA00023145"/>
    </source>
</evidence>